<organism evidence="2 3">
    <name type="scientific">Fulvivirga kasyanovii</name>
    <dbReference type="NCBI Taxonomy" id="396812"/>
    <lineage>
        <taxon>Bacteria</taxon>
        <taxon>Pseudomonadati</taxon>
        <taxon>Bacteroidota</taxon>
        <taxon>Cytophagia</taxon>
        <taxon>Cytophagales</taxon>
        <taxon>Fulvivirgaceae</taxon>
        <taxon>Fulvivirga</taxon>
    </lineage>
</organism>
<dbReference type="Gene3D" id="2.60.40.10">
    <property type="entry name" value="Immunoglobulins"/>
    <property type="match status" value="1"/>
</dbReference>
<comment type="caution">
    <text evidence="2">The sequence shown here is derived from an EMBL/GenBank/DDBJ whole genome shotgun (WGS) entry which is preliminary data.</text>
</comment>
<dbReference type="SUPFAM" id="SSF49299">
    <property type="entry name" value="PKD domain"/>
    <property type="match status" value="1"/>
</dbReference>
<dbReference type="InterPro" id="IPR000601">
    <property type="entry name" value="PKD_dom"/>
</dbReference>
<feature type="domain" description="PKD" evidence="1">
    <location>
        <begin position="26"/>
        <end position="105"/>
    </location>
</feature>
<dbReference type="SMART" id="SM00089">
    <property type="entry name" value="PKD"/>
    <property type="match status" value="1"/>
</dbReference>
<dbReference type="Proteomes" id="UP000798808">
    <property type="component" value="Unassembled WGS sequence"/>
</dbReference>
<reference evidence="2 3" key="1">
    <citation type="submission" date="2019-02" db="EMBL/GenBank/DDBJ databases">
        <authorList>
            <person name="Goldberg S.R."/>
            <person name="Haltli B.A."/>
            <person name="Correa H."/>
            <person name="Russell K.G."/>
        </authorList>
    </citation>
    <scope>NUCLEOTIDE SEQUENCE [LARGE SCALE GENOMIC DNA]</scope>
    <source>
        <strain evidence="2 3">JCM 16186</strain>
    </source>
</reference>
<sequence>MKKTFILGLFASALFFSCSSDDEETPLVADFTATVSGESPNAEIIIVNNSTGASAYEWSFSEGADISSSEEQVPTVKVDKAGDLTISLIAINGSNEEKTTKTVSVSGNTAITTFNDVEFGLNAGDATYGRLFSLETGEIYKDSEISSDNGSKINLAFGSMANTMYFFESPTDEDYNVPGAIATKVTNYEETPSITVEEFDAMTNDGKLSGLTIEETNDSFGNGSIPNTVLFETSTGRKGVIKTKAVNSDRLLVDIKVQKY</sequence>
<dbReference type="InterPro" id="IPR013783">
    <property type="entry name" value="Ig-like_fold"/>
</dbReference>
<dbReference type="InterPro" id="IPR035986">
    <property type="entry name" value="PKD_dom_sf"/>
</dbReference>
<evidence type="ECO:0000313" key="3">
    <source>
        <dbReference type="Proteomes" id="UP000798808"/>
    </source>
</evidence>
<gene>
    <name evidence="2" type="ORF">E1163_13040</name>
</gene>
<protein>
    <recommendedName>
        <fullName evidence="1">PKD domain-containing protein</fullName>
    </recommendedName>
</protein>
<accession>A0ABW9RP14</accession>
<evidence type="ECO:0000313" key="2">
    <source>
        <dbReference type="EMBL" id="MTI25874.1"/>
    </source>
</evidence>
<dbReference type="PROSITE" id="PS50093">
    <property type="entry name" value="PKD"/>
    <property type="match status" value="1"/>
</dbReference>
<name>A0ABW9RP14_9BACT</name>
<evidence type="ECO:0000259" key="1">
    <source>
        <dbReference type="PROSITE" id="PS50093"/>
    </source>
</evidence>
<keyword evidence="3" id="KW-1185">Reference proteome</keyword>
<dbReference type="InterPro" id="IPR022409">
    <property type="entry name" value="PKD/Chitinase_dom"/>
</dbReference>
<dbReference type="PROSITE" id="PS51257">
    <property type="entry name" value="PROKAR_LIPOPROTEIN"/>
    <property type="match status" value="1"/>
</dbReference>
<dbReference type="EMBL" id="SMLW01000547">
    <property type="protein sequence ID" value="MTI25874.1"/>
    <property type="molecule type" value="Genomic_DNA"/>
</dbReference>
<dbReference type="RefSeq" id="WP_155172462.1">
    <property type="nucleotide sequence ID" value="NZ_BAAAFL010000012.1"/>
</dbReference>
<proteinExistence type="predicted"/>